<feature type="non-terminal residue" evidence="2">
    <location>
        <position position="1"/>
    </location>
</feature>
<proteinExistence type="predicted"/>
<keyword evidence="1" id="KW-1133">Transmembrane helix</keyword>
<protein>
    <submittedName>
        <fullName evidence="2">Uncharacterized protein</fullName>
    </submittedName>
</protein>
<dbReference type="AlphaFoldDB" id="A0A392SFN7"/>
<comment type="caution">
    <text evidence="2">The sequence shown here is derived from an EMBL/GenBank/DDBJ whole genome shotgun (WGS) entry which is preliminary data.</text>
</comment>
<keyword evidence="3" id="KW-1185">Reference proteome</keyword>
<evidence type="ECO:0000313" key="2">
    <source>
        <dbReference type="EMBL" id="MCI47711.1"/>
    </source>
</evidence>
<keyword evidence="1" id="KW-0812">Transmembrane</keyword>
<reference evidence="2 3" key="1">
    <citation type="journal article" date="2018" name="Front. Plant Sci.">
        <title>Red Clover (Trifolium pratense) and Zigzag Clover (T. medium) - A Picture of Genomic Similarities and Differences.</title>
        <authorList>
            <person name="Dluhosova J."/>
            <person name="Istvanek J."/>
            <person name="Nedelnik J."/>
            <person name="Repkova J."/>
        </authorList>
    </citation>
    <scope>NUCLEOTIDE SEQUENCE [LARGE SCALE GENOMIC DNA]</scope>
    <source>
        <strain evidence="3">cv. 10/8</strain>
        <tissue evidence="2">Leaf</tissue>
    </source>
</reference>
<evidence type="ECO:0000256" key="1">
    <source>
        <dbReference type="SAM" id="Phobius"/>
    </source>
</evidence>
<dbReference type="Proteomes" id="UP000265520">
    <property type="component" value="Unassembled WGS sequence"/>
</dbReference>
<evidence type="ECO:0000313" key="3">
    <source>
        <dbReference type="Proteomes" id="UP000265520"/>
    </source>
</evidence>
<organism evidence="2 3">
    <name type="scientific">Trifolium medium</name>
    <dbReference type="NCBI Taxonomy" id="97028"/>
    <lineage>
        <taxon>Eukaryota</taxon>
        <taxon>Viridiplantae</taxon>
        <taxon>Streptophyta</taxon>
        <taxon>Embryophyta</taxon>
        <taxon>Tracheophyta</taxon>
        <taxon>Spermatophyta</taxon>
        <taxon>Magnoliopsida</taxon>
        <taxon>eudicotyledons</taxon>
        <taxon>Gunneridae</taxon>
        <taxon>Pentapetalae</taxon>
        <taxon>rosids</taxon>
        <taxon>fabids</taxon>
        <taxon>Fabales</taxon>
        <taxon>Fabaceae</taxon>
        <taxon>Papilionoideae</taxon>
        <taxon>50 kb inversion clade</taxon>
        <taxon>NPAAA clade</taxon>
        <taxon>Hologalegina</taxon>
        <taxon>IRL clade</taxon>
        <taxon>Trifolieae</taxon>
        <taxon>Trifolium</taxon>
    </lineage>
</organism>
<keyword evidence="1" id="KW-0472">Membrane</keyword>
<accession>A0A392SFN7</accession>
<sequence length="74" mass="8361">LFQTLPSRCRFFLWWCDERRAPPHHLGPVSAPPLLFLLWVLVVGSLGSVLVFLSSLRRPVAVLCRSVFVVDLSS</sequence>
<feature type="transmembrane region" description="Helical" evidence="1">
    <location>
        <begin position="34"/>
        <end position="56"/>
    </location>
</feature>
<name>A0A392SFN7_9FABA</name>
<dbReference type="EMBL" id="LXQA010376014">
    <property type="protein sequence ID" value="MCI47711.1"/>
    <property type="molecule type" value="Genomic_DNA"/>
</dbReference>